<name>A0ABQ5JWD7_9EUKA</name>
<keyword evidence="2" id="KW-1185">Reference proteome</keyword>
<evidence type="ECO:0000313" key="1">
    <source>
        <dbReference type="EMBL" id="GKT13749.1"/>
    </source>
</evidence>
<organism evidence="1 2">
    <name type="scientific">Aduncisulcus paluster</name>
    <dbReference type="NCBI Taxonomy" id="2918883"/>
    <lineage>
        <taxon>Eukaryota</taxon>
        <taxon>Metamonada</taxon>
        <taxon>Carpediemonas-like organisms</taxon>
        <taxon>Aduncisulcus</taxon>
    </lineage>
</organism>
<dbReference type="EMBL" id="BQXS01011538">
    <property type="protein sequence ID" value="GKT13749.1"/>
    <property type="molecule type" value="Genomic_DNA"/>
</dbReference>
<evidence type="ECO:0000313" key="2">
    <source>
        <dbReference type="Proteomes" id="UP001057375"/>
    </source>
</evidence>
<accession>A0ABQ5JWD7</accession>
<comment type="caution">
    <text evidence="1">The sequence shown here is derived from an EMBL/GenBank/DDBJ whole genome shotgun (WGS) entry which is preliminary data.</text>
</comment>
<proteinExistence type="predicted"/>
<sequence length="333" mass="38329">MYPFSLQLEEALGYRDFLLCVDEKLSSHETQQKLKLKTKTDECVKMLMERDSLTKGISRDSETIDYQPDQHKYDTKEISVPQTTELAPFDTSHEYHHTLHLSEDKKGIEKQLPVGIKTRERLREEYAIKRRLSGSYQFIEEEELQSIPNVSSILGKRGLMTACGSASVWEEEKTILEATPYCMFTGKATLSKFIGTDSPSLSPSVSDMGKLKTPPMIDRKKAYCSKKGYIPPFLTLLIFPPAIFARTMIGKMIQIKTQLTSTHQYLKNNPYVAVMFMESESEYITFKRYFNINDQSISYAYLLDKRCKVLEYTCGPPLVEEMISLAYRCLEGW</sequence>
<gene>
    <name evidence="1" type="ORF">ADUPG1_010325</name>
</gene>
<reference evidence="1" key="1">
    <citation type="submission" date="2022-03" db="EMBL/GenBank/DDBJ databases">
        <title>Draft genome sequence of Aduncisulcus paluster, a free-living microaerophilic Fornicata.</title>
        <authorList>
            <person name="Yuyama I."/>
            <person name="Kume K."/>
            <person name="Tamura T."/>
            <person name="Inagaki Y."/>
            <person name="Hashimoto T."/>
        </authorList>
    </citation>
    <scope>NUCLEOTIDE SEQUENCE</scope>
    <source>
        <strain evidence="1">NY0171</strain>
    </source>
</reference>
<protein>
    <submittedName>
        <fullName evidence="1">Uncharacterized protein</fullName>
    </submittedName>
</protein>
<dbReference type="Proteomes" id="UP001057375">
    <property type="component" value="Unassembled WGS sequence"/>
</dbReference>